<keyword evidence="1" id="KW-0472">Membrane</keyword>
<organism evidence="2">
    <name type="scientific">bioreactor metagenome</name>
    <dbReference type="NCBI Taxonomy" id="1076179"/>
    <lineage>
        <taxon>unclassified sequences</taxon>
        <taxon>metagenomes</taxon>
        <taxon>ecological metagenomes</taxon>
    </lineage>
</organism>
<proteinExistence type="predicted"/>
<sequence length="91" mass="10469">MIENIKPNQSYILPITYYLGYQVYALDAQGEIIDKVSTYKANNTLVGFNANDATTYLCRYDETPIQKYSLYVSLVTGITILFLLIKKKMNR</sequence>
<name>A0A645EW50_9ZZZZ</name>
<feature type="transmembrane region" description="Helical" evidence="1">
    <location>
        <begin position="68"/>
        <end position="85"/>
    </location>
</feature>
<keyword evidence="1" id="KW-1133">Transmembrane helix</keyword>
<protein>
    <submittedName>
        <fullName evidence="2">Uncharacterized protein</fullName>
    </submittedName>
</protein>
<dbReference type="EMBL" id="VSSQ01051990">
    <property type="protein sequence ID" value="MPN06097.1"/>
    <property type="molecule type" value="Genomic_DNA"/>
</dbReference>
<evidence type="ECO:0000313" key="2">
    <source>
        <dbReference type="EMBL" id="MPN06097.1"/>
    </source>
</evidence>
<comment type="caution">
    <text evidence="2">The sequence shown here is derived from an EMBL/GenBank/DDBJ whole genome shotgun (WGS) entry which is preliminary data.</text>
</comment>
<reference evidence="2" key="1">
    <citation type="submission" date="2019-08" db="EMBL/GenBank/DDBJ databases">
        <authorList>
            <person name="Kucharzyk K."/>
            <person name="Murdoch R.W."/>
            <person name="Higgins S."/>
            <person name="Loffler F."/>
        </authorList>
    </citation>
    <scope>NUCLEOTIDE SEQUENCE</scope>
</reference>
<gene>
    <name evidence="2" type="ORF">SDC9_153352</name>
</gene>
<keyword evidence="1" id="KW-0812">Transmembrane</keyword>
<evidence type="ECO:0000256" key="1">
    <source>
        <dbReference type="SAM" id="Phobius"/>
    </source>
</evidence>
<dbReference type="AlphaFoldDB" id="A0A645EW50"/>
<accession>A0A645EW50</accession>